<dbReference type="EC" id="2.1.2.2" evidence="6"/>
<feature type="site" description="Raises pKa of active site His" evidence="6">
    <location>
        <position position="163"/>
    </location>
</feature>
<feature type="active site" description="Proton donor" evidence="6">
    <location>
        <position position="122"/>
    </location>
</feature>
<dbReference type="STRING" id="575540.Isop_0337"/>
<feature type="binding site" evidence="6">
    <location>
        <position position="120"/>
    </location>
    <ligand>
        <name>(6R)-10-formyltetrahydrofolate</name>
        <dbReference type="ChEBI" id="CHEBI:195366"/>
    </ligand>
</feature>
<keyword evidence="3 6" id="KW-0658">Purine biosynthesis</keyword>
<comment type="caution">
    <text evidence="6">Lacks conserved residue(s) required for the propagation of feature annotation.</text>
</comment>
<feature type="binding site" evidence="6">
    <location>
        <position position="73"/>
    </location>
    <ligand>
        <name>(6R)-10-formyltetrahydrofolate</name>
        <dbReference type="ChEBI" id="CHEBI:195366"/>
    </ligand>
</feature>
<dbReference type="InterPro" id="IPR036477">
    <property type="entry name" value="Formyl_transf_N_sf"/>
</dbReference>
<dbReference type="EMBL" id="CP002353">
    <property type="protein sequence ID" value="ADV60932.1"/>
    <property type="molecule type" value="Genomic_DNA"/>
</dbReference>
<dbReference type="OrthoDB" id="9806170at2"/>
<dbReference type="PANTHER" id="PTHR43369:SF2">
    <property type="entry name" value="PHOSPHORIBOSYLGLYCINAMIDE FORMYLTRANSFERASE"/>
    <property type="match status" value="1"/>
</dbReference>
<dbReference type="GO" id="GO:0004644">
    <property type="term" value="F:phosphoribosylglycinamide formyltransferase activity"/>
    <property type="evidence" value="ECO:0007669"/>
    <property type="project" value="UniProtKB-UniRule"/>
</dbReference>
<evidence type="ECO:0000259" key="7">
    <source>
        <dbReference type="Pfam" id="PF00551"/>
    </source>
</evidence>
<dbReference type="Proteomes" id="UP000008631">
    <property type="component" value="Chromosome"/>
</dbReference>
<dbReference type="FunCoup" id="E8QXV3">
    <property type="interactions" value="502"/>
</dbReference>
<dbReference type="HAMAP" id="MF_01930">
    <property type="entry name" value="PurN"/>
    <property type="match status" value="1"/>
</dbReference>
<dbReference type="PANTHER" id="PTHR43369">
    <property type="entry name" value="PHOSPHORIBOSYLGLYCINAMIDE FORMYLTRANSFERASE"/>
    <property type="match status" value="1"/>
</dbReference>
<organism evidence="8 9">
    <name type="scientific">Isosphaera pallida (strain ATCC 43644 / DSM 9630 / IS1B)</name>
    <dbReference type="NCBI Taxonomy" id="575540"/>
    <lineage>
        <taxon>Bacteria</taxon>
        <taxon>Pseudomonadati</taxon>
        <taxon>Planctomycetota</taxon>
        <taxon>Planctomycetia</taxon>
        <taxon>Isosphaerales</taxon>
        <taxon>Isosphaeraceae</taxon>
        <taxon>Isosphaera</taxon>
    </lineage>
</organism>
<protein>
    <recommendedName>
        <fullName evidence="6">Phosphoribosylglycinamide formyltransferase</fullName>
        <ecNumber evidence="6">2.1.2.2</ecNumber>
    </recommendedName>
    <alternativeName>
        <fullName evidence="6">5'-phosphoribosylglycinamide transformylase</fullName>
    </alternativeName>
    <alternativeName>
        <fullName evidence="6">GAR transformylase</fullName>
        <shortName evidence="6">GART</shortName>
    </alternativeName>
</protein>
<evidence type="ECO:0000256" key="1">
    <source>
        <dbReference type="ARBA" id="ARBA00005054"/>
    </source>
</evidence>
<feature type="binding site" evidence="6">
    <location>
        <begin position="105"/>
        <end position="108"/>
    </location>
    <ligand>
        <name>(6R)-10-formyltetrahydrofolate</name>
        <dbReference type="ChEBI" id="CHEBI:195366"/>
    </ligand>
</feature>
<dbReference type="eggNOG" id="COG0299">
    <property type="taxonomic scope" value="Bacteria"/>
</dbReference>
<dbReference type="CDD" id="cd08645">
    <property type="entry name" value="FMT_core_GART"/>
    <property type="match status" value="1"/>
</dbReference>
<sequence length="229" mass="24135">MSHAPRTPPIGPDDPPLRLAACISGAGSTLANLLDRIETGALRAQVVAVVASRPGIGGLEVARRAGIKAVVVRQTANDSVAAYSQQVFAPLRAAGADLVVLAGFLKLLAIPPDYHNKVINVHPSLIPAFCGRGYHGLAVHRAALERGVKLTGCTVHYANDDYDAGPIILQRAVAVLDDDTPETLAARVIQAERIALPQAITLHAQGRLLVEGRRVRVLGNPQSEDHPPP</sequence>
<evidence type="ECO:0000256" key="5">
    <source>
        <dbReference type="ARBA" id="ARBA00047664"/>
    </source>
</evidence>
<dbReference type="PROSITE" id="PS00373">
    <property type="entry name" value="GART"/>
    <property type="match status" value="1"/>
</dbReference>
<dbReference type="InterPro" id="IPR001555">
    <property type="entry name" value="GART_AS"/>
</dbReference>
<evidence type="ECO:0000256" key="4">
    <source>
        <dbReference type="ARBA" id="ARBA00038440"/>
    </source>
</evidence>
<name>E8QXV3_ISOPI</name>
<accession>E8QXV3</accession>
<dbReference type="RefSeq" id="WP_013563221.1">
    <property type="nucleotide sequence ID" value="NC_014962.1"/>
</dbReference>
<dbReference type="Pfam" id="PF00551">
    <property type="entry name" value="Formyl_trans_N"/>
    <property type="match status" value="1"/>
</dbReference>
<dbReference type="InterPro" id="IPR002376">
    <property type="entry name" value="Formyl_transf_N"/>
</dbReference>
<dbReference type="SUPFAM" id="SSF53328">
    <property type="entry name" value="Formyltransferase"/>
    <property type="match status" value="1"/>
</dbReference>
<evidence type="ECO:0000313" key="8">
    <source>
        <dbReference type="EMBL" id="ADV60932.1"/>
    </source>
</evidence>
<keyword evidence="9" id="KW-1185">Reference proteome</keyword>
<comment type="function">
    <text evidence="6">Catalyzes the transfer of a formyl group from 10-formyltetrahydrofolate to 5-phospho-ribosyl-glycinamide (GAR), producing 5-phospho-ribosyl-N-formylglycinamide (FGAR) and tetrahydrofolate.</text>
</comment>
<evidence type="ECO:0000256" key="2">
    <source>
        <dbReference type="ARBA" id="ARBA00022679"/>
    </source>
</evidence>
<dbReference type="NCBIfam" id="TIGR00639">
    <property type="entry name" value="PurN"/>
    <property type="match status" value="1"/>
</dbReference>
<comment type="catalytic activity">
    <reaction evidence="5 6">
        <text>N(1)-(5-phospho-beta-D-ribosyl)glycinamide + (6R)-10-formyltetrahydrofolate = N(2)-formyl-N(1)-(5-phospho-beta-D-ribosyl)glycinamide + (6S)-5,6,7,8-tetrahydrofolate + H(+)</text>
        <dbReference type="Rhea" id="RHEA:15053"/>
        <dbReference type="ChEBI" id="CHEBI:15378"/>
        <dbReference type="ChEBI" id="CHEBI:57453"/>
        <dbReference type="ChEBI" id="CHEBI:143788"/>
        <dbReference type="ChEBI" id="CHEBI:147286"/>
        <dbReference type="ChEBI" id="CHEBI:195366"/>
        <dbReference type="EC" id="2.1.2.2"/>
    </reaction>
</comment>
<dbReference type="KEGG" id="ipa:Isop_0337"/>
<dbReference type="GO" id="GO:0006189">
    <property type="term" value="P:'de novo' IMP biosynthetic process"/>
    <property type="evidence" value="ECO:0007669"/>
    <property type="project" value="UniProtKB-UniRule"/>
</dbReference>
<feature type="domain" description="Formyl transferase N-terminal" evidence="7">
    <location>
        <begin position="18"/>
        <end position="200"/>
    </location>
</feature>
<comment type="similarity">
    <text evidence="4 6">Belongs to the GART family.</text>
</comment>
<dbReference type="InterPro" id="IPR004607">
    <property type="entry name" value="GART"/>
</dbReference>
<proteinExistence type="inferred from homology"/>
<reference evidence="8 9" key="1">
    <citation type="journal article" date="2011" name="Stand. Genomic Sci.">
        <title>Complete genome sequence of Isosphaera pallida type strain (IS1B).</title>
        <authorList>
            <consortium name="US DOE Joint Genome Institute (JGI-PGF)"/>
            <person name="Goker M."/>
            <person name="Cleland D."/>
            <person name="Saunders E."/>
            <person name="Lapidus A."/>
            <person name="Nolan M."/>
            <person name="Lucas S."/>
            <person name="Hammon N."/>
            <person name="Deshpande S."/>
            <person name="Cheng J.F."/>
            <person name="Tapia R."/>
            <person name="Han C."/>
            <person name="Goodwin L."/>
            <person name="Pitluck S."/>
            <person name="Liolios K."/>
            <person name="Pagani I."/>
            <person name="Ivanova N."/>
            <person name="Mavromatis K."/>
            <person name="Pati A."/>
            <person name="Chen A."/>
            <person name="Palaniappan K."/>
            <person name="Land M."/>
            <person name="Hauser L."/>
            <person name="Chang Y.J."/>
            <person name="Jeffries C.D."/>
            <person name="Detter J.C."/>
            <person name="Beck B."/>
            <person name="Woyke T."/>
            <person name="Bristow J."/>
            <person name="Eisen J.A."/>
            <person name="Markowitz V."/>
            <person name="Hugenholtz P."/>
            <person name="Kyrpides N.C."/>
            <person name="Klenk H.P."/>
        </authorList>
    </citation>
    <scope>NUCLEOTIDE SEQUENCE [LARGE SCALE GENOMIC DNA]</scope>
    <source>
        <strain evidence="9">ATCC 43644 / DSM 9630 / IS1B</strain>
    </source>
</reference>
<comment type="pathway">
    <text evidence="1 6">Purine metabolism; IMP biosynthesis via de novo pathway; N(2)-formyl-N(1)-(5-phospho-D-ribosyl)glycinamide from N(1)-(5-phospho-D-ribosyl)glycinamide (10-formyl THF route): step 1/1.</text>
</comment>
<dbReference type="UniPathway" id="UPA00074">
    <property type="reaction ID" value="UER00126"/>
</dbReference>
<dbReference type="Gene3D" id="3.40.50.170">
    <property type="entry name" value="Formyl transferase, N-terminal domain"/>
    <property type="match status" value="1"/>
</dbReference>
<gene>
    <name evidence="6" type="primary">purN</name>
    <name evidence="8" type="ordered locus">Isop_0337</name>
</gene>
<evidence type="ECO:0000313" key="9">
    <source>
        <dbReference type="Proteomes" id="UP000008631"/>
    </source>
</evidence>
<dbReference type="InParanoid" id="E8QXV3"/>
<dbReference type="AlphaFoldDB" id="E8QXV3"/>
<evidence type="ECO:0000256" key="3">
    <source>
        <dbReference type="ARBA" id="ARBA00022755"/>
    </source>
</evidence>
<evidence type="ECO:0000256" key="6">
    <source>
        <dbReference type="HAMAP-Rule" id="MF_01930"/>
    </source>
</evidence>
<dbReference type="HOGENOM" id="CLU_038395_1_0_0"/>
<dbReference type="GO" id="GO:0005829">
    <property type="term" value="C:cytosol"/>
    <property type="evidence" value="ECO:0007669"/>
    <property type="project" value="TreeGrafter"/>
</dbReference>
<keyword evidence="2 6" id="KW-0808">Transferase</keyword>